<dbReference type="EMBL" id="GGEC01068870">
    <property type="protein sequence ID" value="MBX49354.1"/>
    <property type="molecule type" value="Transcribed_RNA"/>
</dbReference>
<reference evidence="1" key="1">
    <citation type="submission" date="2018-02" db="EMBL/GenBank/DDBJ databases">
        <title>Rhizophora mucronata_Transcriptome.</title>
        <authorList>
            <person name="Meera S.P."/>
            <person name="Sreeshan A."/>
            <person name="Augustine A."/>
        </authorList>
    </citation>
    <scope>NUCLEOTIDE SEQUENCE</scope>
    <source>
        <tissue evidence="1">Leaf</tissue>
    </source>
</reference>
<proteinExistence type="predicted"/>
<evidence type="ECO:0000313" key="1">
    <source>
        <dbReference type="EMBL" id="MBX49354.1"/>
    </source>
</evidence>
<organism evidence="1">
    <name type="scientific">Rhizophora mucronata</name>
    <name type="common">Asiatic mangrove</name>
    <dbReference type="NCBI Taxonomy" id="61149"/>
    <lineage>
        <taxon>Eukaryota</taxon>
        <taxon>Viridiplantae</taxon>
        <taxon>Streptophyta</taxon>
        <taxon>Embryophyta</taxon>
        <taxon>Tracheophyta</taxon>
        <taxon>Spermatophyta</taxon>
        <taxon>Magnoliopsida</taxon>
        <taxon>eudicotyledons</taxon>
        <taxon>Gunneridae</taxon>
        <taxon>Pentapetalae</taxon>
        <taxon>rosids</taxon>
        <taxon>fabids</taxon>
        <taxon>Malpighiales</taxon>
        <taxon>Rhizophoraceae</taxon>
        <taxon>Rhizophora</taxon>
    </lineage>
</organism>
<dbReference type="AlphaFoldDB" id="A0A2P2P3M1"/>
<accession>A0A2P2P3M1</accession>
<name>A0A2P2P3M1_RHIMU</name>
<sequence length="42" mass="4873">MAREATMQDSRIKNMAHLAMIHFVLIMENLAQKTARRSSKQN</sequence>
<protein>
    <submittedName>
        <fullName evidence="1">Uncharacterized protein</fullName>
    </submittedName>
</protein>